<dbReference type="SUPFAM" id="SSF117074">
    <property type="entry name" value="Hypothetical protein PA1324"/>
    <property type="match status" value="1"/>
</dbReference>
<evidence type="ECO:0000313" key="1">
    <source>
        <dbReference type="EMBL" id="QHT67985.1"/>
    </source>
</evidence>
<name>A0A6C0GJ44_9BACT</name>
<gene>
    <name evidence="1" type="ORF">GXP67_15710</name>
</gene>
<sequence>MATKSFGQCEMKYSHTIINASADKNNGQIDISFDASGSLPECQIFGYTGTIPFLLMDAAKKTDANKGIVSFSGLTPGNYTIRIGQKGCKASFIGEHTKIIVGTNQAR</sequence>
<keyword evidence="2" id="KW-1185">Reference proteome</keyword>
<organism evidence="1 2">
    <name type="scientific">Rhodocytophaga rosea</name>
    <dbReference type="NCBI Taxonomy" id="2704465"/>
    <lineage>
        <taxon>Bacteria</taxon>
        <taxon>Pseudomonadati</taxon>
        <taxon>Bacteroidota</taxon>
        <taxon>Cytophagia</taxon>
        <taxon>Cytophagales</taxon>
        <taxon>Rhodocytophagaceae</taxon>
        <taxon>Rhodocytophaga</taxon>
    </lineage>
</organism>
<proteinExistence type="predicted"/>
<dbReference type="RefSeq" id="WP_162444006.1">
    <property type="nucleotide sequence ID" value="NZ_CP048222.1"/>
</dbReference>
<evidence type="ECO:0000313" key="2">
    <source>
        <dbReference type="Proteomes" id="UP000480178"/>
    </source>
</evidence>
<dbReference type="Proteomes" id="UP000480178">
    <property type="component" value="Chromosome"/>
</dbReference>
<accession>A0A6C0GJ44</accession>
<reference evidence="1 2" key="1">
    <citation type="submission" date="2020-01" db="EMBL/GenBank/DDBJ databases">
        <authorList>
            <person name="Kim M.K."/>
        </authorList>
    </citation>
    <scope>NUCLEOTIDE SEQUENCE [LARGE SCALE GENOMIC DNA]</scope>
    <source>
        <strain evidence="1 2">172606-1</strain>
    </source>
</reference>
<dbReference type="EMBL" id="CP048222">
    <property type="protein sequence ID" value="QHT67985.1"/>
    <property type="molecule type" value="Genomic_DNA"/>
</dbReference>
<dbReference type="AlphaFoldDB" id="A0A6C0GJ44"/>
<dbReference type="KEGG" id="rhoz:GXP67_15710"/>
<protein>
    <submittedName>
        <fullName evidence="1">Uncharacterized protein</fullName>
    </submittedName>
</protein>